<comment type="cofactor">
    <cofactor evidence="14 15">
        <name>[4Fe-4S] cluster</name>
        <dbReference type="ChEBI" id="CHEBI:49883"/>
    </cofactor>
    <text evidence="14 15">Binds 2 [4Fe-4S] clusters. In this family the first cluster has a non-standard and varying [4Fe-4S] binding motif CX(2)CX(2)CX(4-5)CP.</text>
</comment>
<dbReference type="Pfam" id="PF02775">
    <property type="entry name" value="TPP_enzyme_C"/>
    <property type="match status" value="1"/>
</dbReference>
<dbReference type="NCBIfam" id="TIGR03336">
    <property type="entry name" value="IOR_alpha"/>
    <property type="match status" value="1"/>
</dbReference>
<comment type="subunit">
    <text evidence="2">Heterodimer of the IorA and IorB subunits.</text>
</comment>
<dbReference type="AlphaFoldDB" id="I5AVG6"/>
<feature type="binding site" evidence="15">
    <location>
        <position position="560"/>
    </location>
    <ligand>
        <name>[4Fe-4S] cluster</name>
        <dbReference type="ChEBI" id="CHEBI:49883"/>
        <label>2</label>
    </ligand>
</feature>
<accession>I5AVG6</accession>
<reference evidence="17 18" key="1">
    <citation type="submission" date="2010-08" db="EMBL/GenBank/DDBJ databases">
        <authorList>
            <consortium name="US DOE Joint Genome Institute (JGI-PGF)"/>
            <person name="Lucas S."/>
            <person name="Copeland A."/>
            <person name="Lapidus A."/>
            <person name="Cheng J.-F."/>
            <person name="Bruce D."/>
            <person name="Goodwin L."/>
            <person name="Pitluck S."/>
            <person name="Land M.L."/>
            <person name="Hauser L."/>
            <person name="Chang Y.-J."/>
            <person name="Anderson I.J."/>
            <person name="Johnson E."/>
            <person name="Mulhopadhyay B."/>
            <person name="Kyrpides N."/>
            <person name="Woyke T.J."/>
        </authorList>
    </citation>
    <scope>NUCLEOTIDE SEQUENCE [LARGE SCALE GENOMIC DNA]</scope>
    <source>
        <strain evidence="17 18">6</strain>
    </source>
</reference>
<feature type="binding site" evidence="15">
    <location>
        <position position="532"/>
    </location>
    <ligand>
        <name>[4Fe-4S] cluster</name>
        <dbReference type="ChEBI" id="CHEBI:49883"/>
        <label>1</label>
    </ligand>
</feature>
<evidence type="ECO:0000256" key="15">
    <source>
        <dbReference type="PIRSR" id="PIRSR006439-50"/>
    </source>
</evidence>
<evidence type="ECO:0000313" key="18">
    <source>
        <dbReference type="Proteomes" id="UP000005753"/>
    </source>
</evidence>
<evidence type="ECO:0000259" key="16">
    <source>
        <dbReference type="PROSITE" id="PS51379"/>
    </source>
</evidence>
<proteinExistence type="predicted"/>
<feature type="binding site" evidence="15">
    <location>
        <position position="538"/>
    </location>
    <ligand>
        <name>[4Fe-4S] cluster</name>
        <dbReference type="ChEBI" id="CHEBI:49883"/>
        <label>1</label>
    </ligand>
</feature>
<keyword evidence="8 14" id="KW-0249">Electron transport</keyword>
<dbReference type="InterPro" id="IPR017721">
    <property type="entry name" value="IorA"/>
</dbReference>
<keyword evidence="11 14" id="KW-0411">Iron-sulfur</keyword>
<protein>
    <recommendedName>
        <fullName evidence="4 14">Indolepyruvate oxidoreductase subunit IorA</fullName>
        <shortName evidence="14">IOR</shortName>
        <ecNumber evidence="3 14">1.2.7.8</ecNumber>
    </recommendedName>
    <alternativeName>
        <fullName evidence="12 14">Indolepyruvate ferredoxin oxidoreductase subunit alpha</fullName>
    </alternativeName>
</protein>
<keyword evidence="5 14" id="KW-0813">Transport</keyword>
<dbReference type="PIRSF" id="PIRSF006439">
    <property type="entry name" value="Indolepyruvate_ferr_oxidored"/>
    <property type="match status" value="1"/>
</dbReference>
<dbReference type="CDD" id="cd07034">
    <property type="entry name" value="TPP_PYR_PFOR_IOR-alpha_like"/>
    <property type="match status" value="1"/>
</dbReference>
<evidence type="ECO:0000256" key="13">
    <source>
        <dbReference type="ARBA" id="ARBA00048332"/>
    </source>
</evidence>
<dbReference type="InterPro" id="IPR011766">
    <property type="entry name" value="TPP_enzyme_TPP-bd"/>
</dbReference>
<dbReference type="CDD" id="cd02008">
    <property type="entry name" value="TPP_IOR_alpha"/>
    <property type="match status" value="1"/>
</dbReference>
<evidence type="ECO:0000256" key="6">
    <source>
        <dbReference type="ARBA" id="ARBA00022485"/>
    </source>
</evidence>
<feature type="domain" description="4Fe-4S ferredoxin-type" evidence="16">
    <location>
        <begin position="523"/>
        <end position="545"/>
    </location>
</feature>
<feature type="binding site" evidence="15">
    <location>
        <position position="563"/>
    </location>
    <ligand>
        <name>[4Fe-4S] cluster</name>
        <dbReference type="ChEBI" id="CHEBI:49883"/>
        <label>2</label>
    </ligand>
</feature>
<evidence type="ECO:0000256" key="14">
    <source>
        <dbReference type="PIRNR" id="PIRNR006439"/>
    </source>
</evidence>
<comment type="catalytic activity">
    <reaction evidence="13 14">
        <text>indole-3-pyruvate + 2 oxidized [2Fe-2S]-[ferredoxin] + CoA = (indol-3-yl)acetyl-CoA + 2 reduced [2Fe-2S]-[ferredoxin] + CO2 + H(+)</text>
        <dbReference type="Rhea" id="RHEA:12645"/>
        <dbReference type="Rhea" id="RHEA-COMP:10000"/>
        <dbReference type="Rhea" id="RHEA-COMP:10001"/>
        <dbReference type="ChEBI" id="CHEBI:15378"/>
        <dbReference type="ChEBI" id="CHEBI:16526"/>
        <dbReference type="ChEBI" id="CHEBI:17640"/>
        <dbReference type="ChEBI" id="CHEBI:33737"/>
        <dbReference type="ChEBI" id="CHEBI:33738"/>
        <dbReference type="ChEBI" id="CHEBI:57271"/>
        <dbReference type="ChEBI" id="CHEBI:57287"/>
        <dbReference type="EC" id="1.2.7.8"/>
    </reaction>
</comment>
<evidence type="ECO:0000256" key="11">
    <source>
        <dbReference type="ARBA" id="ARBA00023014"/>
    </source>
</evidence>
<feature type="binding site" evidence="15">
    <location>
        <position position="570"/>
    </location>
    <ligand>
        <name>[4Fe-4S] cluster</name>
        <dbReference type="ChEBI" id="CHEBI:49883"/>
        <label>1</label>
    </ligand>
</feature>
<dbReference type="Gene3D" id="3.30.70.20">
    <property type="match status" value="1"/>
</dbReference>
<dbReference type="GO" id="GO:0030976">
    <property type="term" value="F:thiamine pyrophosphate binding"/>
    <property type="evidence" value="ECO:0007669"/>
    <property type="project" value="InterPro"/>
</dbReference>
<dbReference type="InterPro" id="IPR045025">
    <property type="entry name" value="HACL1-like"/>
</dbReference>
<dbReference type="Gene3D" id="3.40.50.970">
    <property type="match status" value="2"/>
</dbReference>
<evidence type="ECO:0000256" key="3">
    <source>
        <dbReference type="ARBA" id="ARBA00012812"/>
    </source>
</evidence>
<keyword evidence="18" id="KW-1185">Reference proteome</keyword>
<dbReference type="Pfam" id="PF13237">
    <property type="entry name" value="Fer4_10"/>
    <property type="match status" value="1"/>
</dbReference>
<evidence type="ECO:0000256" key="5">
    <source>
        <dbReference type="ARBA" id="ARBA00022448"/>
    </source>
</evidence>
<dbReference type="SUPFAM" id="SSF52922">
    <property type="entry name" value="TK C-terminal domain-like"/>
    <property type="match status" value="1"/>
</dbReference>
<dbReference type="OrthoDB" id="9804603at2"/>
<feature type="binding site" evidence="15">
    <location>
        <position position="543"/>
    </location>
    <ligand>
        <name>[4Fe-4S] cluster</name>
        <dbReference type="ChEBI" id="CHEBI:49883"/>
        <label>2</label>
    </ligand>
</feature>
<dbReference type="EMBL" id="CM001487">
    <property type="protein sequence ID" value="EIM57789.1"/>
    <property type="molecule type" value="Genomic_DNA"/>
</dbReference>
<dbReference type="PANTHER" id="PTHR43710">
    <property type="entry name" value="2-HYDROXYACYL-COA LYASE"/>
    <property type="match status" value="1"/>
</dbReference>
<dbReference type="EC" id="1.2.7.8" evidence="3 14"/>
<dbReference type="FunFam" id="3.40.50.970:FF:000039">
    <property type="entry name" value="Indolepyruvate oxidoreductase subunit IorA"/>
    <property type="match status" value="1"/>
</dbReference>
<organism evidence="17 18">
    <name type="scientific">Eubacterium cellulosolvens (strain ATCC 43171 / JCM 9499 / 6)</name>
    <name type="common">Cillobacterium cellulosolvens</name>
    <dbReference type="NCBI Taxonomy" id="633697"/>
    <lineage>
        <taxon>Bacteria</taxon>
        <taxon>Bacillati</taxon>
        <taxon>Bacillota</taxon>
        <taxon>Clostridia</taxon>
        <taxon>Eubacteriales</taxon>
        <taxon>Eubacteriaceae</taxon>
        <taxon>Eubacterium</taxon>
    </lineage>
</organism>
<dbReference type="InterPro" id="IPR002880">
    <property type="entry name" value="Pyrv_Fd/Flavodoxin_OxRdtase_N"/>
</dbReference>
<dbReference type="PANTHER" id="PTHR43710:SF5">
    <property type="entry name" value="INDOLEPYRUVATE FERREDOXIN OXIDOREDUCTASE ALPHA SUBUNIT"/>
    <property type="match status" value="1"/>
</dbReference>
<dbReference type="InterPro" id="IPR009014">
    <property type="entry name" value="Transketo_C/PFOR_II"/>
</dbReference>
<keyword evidence="17" id="KW-0670">Pyruvate</keyword>
<dbReference type="GO" id="GO:0043805">
    <property type="term" value="F:indolepyruvate ferredoxin oxidoreductase activity"/>
    <property type="evidence" value="ECO:0007669"/>
    <property type="project" value="UniProtKB-UniRule"/>
</dbReference>
<dbReference type="InterPro" id="IPR017896">
    <property type="entry name" value="4Fe4S_Fe-S-bd"/>
</dbReference>
<evidence type="ECO:0000313" key="17">
    <source>
        <dbReference type="EMBL" id="EIM57789.1"/>
    </source>
</evidence>
<keyword evidence="7 14" id="KW-0479">Metal-binding</keyword>
<evidence type="ECO:0000256" key="12">
    <source>
        <dbReference type="ARBA" id="ARBA00030514"/>
    </source>
</evidence>
<keyword evidence="6 14" id="KW-0004">4Fe-4S</keyword>
<dbReference type="STRING" id="633697.EubceDRAFT1_2016"/>
<dbReference type="SUPFAM" id="SSF52518">
    <property type="entry name" value="Thiamin diphosphate-binding fold (THDP-binding)"/>
    <property type="match status" value="2"/>
</dbReference>
<feature type="binding site" evidence="15">
    <location>
        <position position="535"/>
    </location>
    <ligand>
        <name>[4Fe-4S] cluster</name>
        <dbReference type="ChEBI" id="CHEBI:49883"/>
        <label>1</label>
    </ligand>
</feature>
<dbReference type="Proteomes" id="UP000005753">
    <property type="component" value="Chromosome"/>
</dbReference>
<dbReference type="GO" id="GO:0051539">
    <property type="term" value="F:4 iron, 4 sulfur cluster binding"/>
    <property type="evidence" value="ECO:0007669"/>
    <property type="project" value="UniProtKB-UniRule"/>
</dbReference>
<reference evidence="17 18" key="2">
    <citation type="submission" date="2012-02" db="EMBL/GenBank/DDBJ databases">
        <title>Improved High-Quality Draft sequence of Eubacterium cellulosolvens 6.</title>
        <authorList>
            <consortium name="US DOE Joint Genome Institute"/>
            <person name="Lucas S."/>
            <person name="Han J."/>
            <person name="Lapidus A."/>
            <person name="Cheng J.-F."/>
            <person name="Goodwin L."/>
            <person name="Pitluck S."/>
            <person name="Peters L."/>
            <person name="Mikhailova N."/>
            <person name="Gu W."/>
            <person name="Detter J.C."/>
            <person name="Han C."/>
            <person name="Tapia R."/>
            <person name="Land M."/>
            <person name="Hauser L."/>
            <person name="Kyrpides N."/>
            <person name="Ivanova N."/>
            <person name="Pagani I."/>
            <person name="Johnson E."/>
            <person name="Mukhopadhyay B."/>
            <person name="Anderson I."/>
            <person name="Woyke T."/>
        </authorList>
    </citation>
    <scope>NUCLEOTIDE SEQUENCE [LARGE SCALE GENOMIC DNA]</scope>
    <source>
        <strain evidence="17 18">6</strain>
    </source>
</reference>
<keyword evidence="9 14" id="KW-0560">Oxidoreductase</keyword>
<dbReference type="GO" id="GO:0046872">
    <property type="term" value="F:metal ion binding"/>
    <property type="evidence" value="ECO:0007669"/>
    <property type="project" value="UniProtKB-UniRule"/>
</dbReference>
<dbReference type="Pfam" id="PF01855">
    <property type="entry name" value="POR_N"/>
    <property type="match status" value="1"/>
</dbReference>
<feature type="binding site" evidence="15">
    <location>
        <position position="566"/>
    </location>
    <ligand>
        <name>[4Fe-4S] cluster</name>
        <dbReference type="ChEBI" id="CHEBI:49883"/>
        <label>2</label>
    </ligand>
</feature>
<dbReference type="eggNOG" id="COG4231">
    <property type="taxonomic scope" value="Bacteria"/>
</dbReference>
<dbReference type="PROSITE" id="PS51379">
    <property type="entry name" value="4FE4S_FER_2"/>
    <property type="match status" value="2"/>
</dbReference>
<feature type="domain" description="4Fe-4S ferredoxin-type" evidence="16">
    <location>
        <begin position="551"/>
        <end position="581"/>
    </location>
</feature>
<evidence type="ECO:0000256" key="4">
    <source>
        <dbReference type="ARBA" id="ARBA00017710"/>
    </source>
</evidence>
<name>I5AVG6_EUBC6</name>
<evidence type="ECO:0000256" key="7">
    <source>
        <dbReference type="ARBA" id="ARBA00022723"/>
    </source>
</evidence>
<dbReference type="InterPro" id="IPR029061">
    <property type="entry name" value="THDP-binding"/>
</dbReference>
<dbReference type="Gene3D" id="3.40.50.920">
    <property type="match status" value="1"/>
</dbReference>
<dbReference type="HOGENOM" id="CLU_017727_0_0_9"/>
<evidence type="ECO:0000256" key="1">
    <source>
        <dbReference type="ARBA" id="ARBA00002995"/>
    </source>
</evidence>
<evidence type="ECO:0000256" key="10">
    <source>
        <dbReference type="ARBA" id="ARBA00023004"/>
    </source>
</evidence>
<evidence type="ECO:0000256" key="8">
    <source>
        <dbReference type="ARBA" id="ARBA00022982"/>
    </source>
</evidence>
<evidence type="ECO:0000256" key="9">
    <source>
        <dbReference type="ARBA" id="ARBA00023002"/>
    </source>
</evidence>
<sequence length="601" mass="65737">MKQLMLGNKAVARGLYEAGCGFISSYPGTPSTEITEEASEYKEIYCEWAPNEKVALEAAFGASLGGRRAACAMKHVGLNVAADPLFSISYIGVNAGLVICVADDPGMHSSQNEQDSRHYAIAAKLPMLEPSSSAEARDFAIRAYEISEEYKTPVFLRMCTRISHSQGIVDTSAREERELLPYEKDQERVMMPAQAKRAHYKVEKRTLALTELAEKDPVNFIVPGEDTSIGIITSGTCYQYAREVFGQKYSILKLGMINPLPVEKIRTFAESVDRVIVIEELDPVIENHCKSLGIRVDGKNIFPMVDEFSQKIIADCMSLPAKETMAVEDPIPGRPPLMCSGCPHRGLFYTLKKHNCMVYGDIGCYTLGAVAPLNTMDLNVCMGASLSGMHGFNKARGAEAERHTVGVIGDSTFMHSGMTGLANIAYNRSNSVSIILDNSITGMTGHQQNPTTGYSLKGDPAGRIDLEALCLAMGFPRERVRVVDPYDLKACDQVIGEELACDEPSVIISRRPCALLKYVKHQPAFHVEEDKCVGCKSCMKIGCPSLSMKDGKSVIDPNQCVGCGVCQQMCKLDAILDSDNNPHASIRPGISRWEMEQQGKV</sequence>
<keyword evidence="10 14" id="KW-0408">Iron</keyword>
<comment type="function">
    <text evidence="1 14">Catalyzes the ferredoxin-dependent oxidative decarboxylation of arylpyruvates.</text>
</comment>
<evidence type="ECO:0000256" key="2">
    <source>
        <dbReference type="ARBA" id="ARBA00011238"/>
    </source>
</evidence>
<gene>
    <name evidence="17" type="ORF">EubceDRAFT1_2016</name>
</gene>